<dbReference type="RefSeq" id="WP_077349616.1">
    <property type="nucleotide sequence ID" value="NZ_CP019607.1"/>
</dbReference>
<reference evidence="1 2" key="1">
    <citation type="journal article" date="2008" name="Int. J. Syst. Evol. Microbiol.">
        <title>Tessaracoccus flavescens sp. nov., isolated from marine sediment.</title>
        <authorList>
            <person name="Lee D.W."/>
            <person name="Lee S.D."/>
        </authorList>
    </citation>
    <scope>NUCLEOTIDE SEQUENCE [LARGE SCALE GENOMIC DNA]</scope>
    <source>
        <strain evidence="1 2">SST-39T</strain>
    </source>
</reference>
<gene>
    <name evidence="1" type="ORF">BW733_08495</name>
</gene>
<sequence>MTSTAGKAIKYEVDGEVMMNDDEIHATWGANCTEATIVGTDSLAYPKLEPKICWSDNGTIQSRKILMTTGQASTISLVAQANGTAISLDKIRFIYVPPSP</sequence>
<accession>A0A1Q2CXL1</accession>
<dbReference type="Proteomes" id="UP000188235">
    <property type="component" value="Chromosome"/>
</dbReference>
<dbReference type="AlphaFoldDB" id="A0A1Q2CXL1"/>
<dbReference type="KEGG" id="tfa:BW733_08495"/>
<keyword evidence="2" id="KW-1185">Reference proteome</keyword>
<evidence type="ECO:0000313" key="2">
    <source>
        <dbReference type="Proteomes" id="UP000188235"/>
    </source>
</evidence>
<organism evidence="1 2">
    <name type="scientific">Tessaracoccus flavescens</name>
    <dbReference type="NCBI Taxonomy" id="399497"/>
    <lineage>
        <taxon>Bacteria</taxon>
        <taxon>Bacillati</taxon>
        <taxon>Actinomycetota</taxon>
        <taxon>Actinomycetes</taxon>
        <taxon>Propionibacteriales</taxon>
        <taxon>Propionibacteriaceae</taxon>
        <taxon>Tessaracoccus</taxon>
    </lineage>
</organism>
<protein>
    <submittedName>
        <fullName evidence="1">Uncharacterized protein</fullName>
    </submittedName>
</protein>
<dbReference type="EMBL" id="CP019607">
    <property type="protein sequence ID" value="AQP50862.1"/>
    <property type="molecule type" value="Genomic_DNA"/>
</dbReference>
<evidence type="ECO:0000313" key="1">
    <source>
        <dbReference type="EMBL" id="AQP50862.1"/>
    </source>
</evidence>
<name>A0A1Q2CXL1_9ACTN</name>
<proteinExistence type="predicted"/>